<proteinExistence type="predicted"/>
<organism evidence="1 2">
    <name type="scientific">Salinadaptatus halalkaliphilus</name>
    <dbReference type="NCBI Taxonomy" id="2419781"/>
    <lineage>
        <taxon>Archaea</taxon>
        <taxon>Methanobacteriati</taxon>
        <taxon>Methanobacteriota</taxon>
        <taxon>Stenosarchaea group</taxon>
        <taxon>Halobacteria</taxon>
        <taxon>Halobacteriales</taxon>
        <taxon>Natrialbaceae</taxon>
        <taxon>Salinadaptatus</taxon>
    </lineage>
</organism>
<name>A0A4S3TNH9_9EURY</name>
<protein>
    <submittedName>
        <fullName evidence="1">Uncharacterized protein</fullName>
    </submittedName>
</protein>
<gene>
    <name evidence="1" type="ORF">D8Y22_05460</name>
</gene>
<sequence>MIFMSTTQQTQSPRRCIETPTAYDSELENSETIRLEVEWMHERATGFAMKLSRFLDTGDEVHLKKACAALLMALDIAEDANDSIDIDDKWVIDGPSVDRDAHHVVRCSSPVELEIEHLDQRAADAIQHQLAHICRHRDTDDLHTELEYLADMLATVTEDGQRSIVRIAKPETSVQPNLEWHTDNTPLAK</sequence>
<keyword evidence="2" id="KW-1185">Reference proteome</keyword>
<evidence type="ECO:0000313" key="1">
    <source>
        <dbReference type="EMBL" id="THE65832.1"/>
    </source>
</evidence>
<reference evidence="1 2" key="1">
    <citation type="submission" date="2018-10" db="EMBL/GenBank/DDBJ databases">
        <title>Natronolimnobius sp. XQ-INN 246 isolated from Inner Mongolia Autonomous Region of China.</title>
        <authorList>
            <person name="Xue Q."/>
        </authorList>
    </citation>
    <scope>NUCLEOTIDE SEQUENCE [LARGE SCALE GENOMIC DNA]</scope>
    <source>
        <strain evidence="1 2">XQ-INN 246</strain>
    </source>
</reference>
<evidence type="ECO:0000313" key="2">
    <source>
        <dbReference type="Proteomes" id="UP000318864"/>
    </source>
</evidence>
<accession>A0A4S3TNH9</accession>
<dbReference type="Proteomes" id="UP000318864">
    <property type="component" value="Unassembled WGS sequence"/>
</dbReference>
<comment type="caution">
    <text evidence="1">The sequence shown here is derived from an EMBL/GenBank/DDBJ whole genome shotgun (WGS) entry which is preliminary data.</text>
</comment>
<dbReference type="EMBL" id="RBZW01000015">
    <property type="protein sequence ID" value="THE65832.1"/>
    <property type="molecule type" value="Genomic_DNA"/>
</dbReference>
<dbReference type="AlphaFoldDB" id="A0A4S3TNH9"/>